<evidence type="ECO:0000313" key="3">
    <source>
        <dbReference type="EMBL" id="GMG56478.1"/>
    </source>
</evidence>
<name>A0A9W7DJP5_AMBMO</name>
<dbReference type="InterPro" id="IPR051944">
    <property type="entry name" value="BEACH_domain_protein"/>
</dbReference>
<dbReference type="PANTHER" id="PTHR46108:SF4">
    <property type="entry name" value="BLUE CHEESE"/>
    <property type="match status" value="1"/>
</dbReference>
<feature type="compositionally biased region" description="Polar residues" evidence="2">
    <location>
        <begin position="81"/>
        <end position="93"/>
    </location>
</feature>
<evidence type="ECO:0000256" key="1">
    <source>
        <dbReference type="ARBA" id="ARBA00022574"/>
    </source>
</evidence>
<dbReference type="AlphaFoldDB" id="A0A9W7DJP5"/>
<sequence length="388" mass="43545">MDLKWIMLSWYLGPNYTGGFQDTHIENLLTERNKTEMKLRLQEYLETGSDLLSSDFEDLRLFSSTSNSSANASDRSANTNKNISPSAHNNSPKTGLSLDHKLAHLKLQKKDIVLSASVQFTCISQDSICFLDPSGTRNKVVLAEVPKRDVAVMNSRPLLDTLYAIGGFGIPLRYADTAKDSESLVNALNLLFHLLKNDVRSLQEFESQSGYDILATLLKTKKTSIDLSVLDCILDFVGYDHCSPASSVLKNPLAYRSLITDFNVWKPSDSDILPQSLNKNSKDTFKFLVFQFTVFGQDSKYHAYNLQQLGKMKIISRFIQALKYQLFDDDMLPILHDSMLILINCNPTADSIRAISLYIVYALTQANNNTADSQSKCNANRQFTCGLK</sequence>
<organism evidence="3 4">
    <name type="scientific">Ambrosiozyma monospora</name>
    <name type="common">Yeast</name>
    <name type="synonym">Endomycopsis monosporus</name>
    <dbReference type="NCBI Taxonomy" id="43982"/>
    <lineage>
        <taxon>Eukaryota</taxon>
        <taxon>Fungi</taxon>
        <taxon>Dikarya</taxon>
        <taxon>Ascomycota</taxon>
        <taxon>Saccharomycotina</taxon>
        <taxon>Pichiomycetes</taxon>
        <taxon>Pichiales</taxon>
        <taxon>Pichiaceae</taxon>
        <taxon>Ambrosiozyma</taxon>
    </lineage>
</organism>
<feature type="compositionally biased region" description="Low complexity" evidence="2">
    <location>
        <begin position="65"/>
        <end position="80"/>
    </location>
</feature>
<dbReference type="OrthoDB" id="26681at2759"/>
<comment type="caution">
    <text evidence="3">The sequence shown here is derived from an EMBL/GenBank/DDBJ whole genome shotgun (WGS) entry which is preliminary data.</text>
</comment>
<keyword evidence="4" id="KW-1185">Reference proteome</keyword>
<evidence type="ECO:0000256" key="2">
    <source>
        <dbReference type="SAM" id="MobiDB-lite"/>
    </source>
</evidence>
<gene>
    <name evidence="3" type="ORF">Amon01_000854500</name>
</gene>
<protein>
    <submittedName>
        <fullName evidence="3">Unnamed protein product</fullName>
    </submittedName>
</protein>
<feature type="region of interest" description="Disordered" evidence="2">
    <location>
        <begin position="65"/>
        <end position="93"/>
    </location>
</feature>
<dbReference type="PANTHER" id="PTHR46108">
    <property type="entry name" value="BLUE CHEESE"/>
    <property type="match status" value="1"/>
</dbReference>
<proteinExistence type="predicted"/>
<dbReference type="Proteomes" id="UP001165063">
    <property type="component" value="Unassembled WGS sequence"/>
</dbReference>
<reference evidence="3" key="1">
    <citation type="submission" date="2023-04" db="EMBL/GenBank/DDBJ databases">
        <title>Ambrosiozyma monospora NBRC 1965.</title>
        <authorList>
            <person name="Ichikawa N."/>
            <person name="Sato H."/>
            <person name="Tonouchi N."/>
        </authorList>
    </citation>
    <scope>NUCLEOTIDE SEQUENCE</scope>
    <source>
        <strain evidence="3">NBRC 1965</strain>
    </source>
</reference>
<accession>A0A9W7DJP5</accession>
<evidence type="ECO:0000313" key="4">
    <source>
        <dbReference type="Proteomes" id="UP001165063"/>
    </source>
</evidence>
<keyword evidence="1" id="KW-0853">WD repeat</keyword>
<dbReference type="EMBL" id="BSXU01007686">
    <property type="protein sequence ID" value="GMG56478.1"/>
    <property type="molecule type" value="Genomic_DNA"/>
</dbReference>